<organism evidence="7 8">
    <name type="scientific">Clostridium kluyveri (strain NBRC 12016)</name>
    <dbReference type="NCBI Taxonomy" id="583346"/>
    <lineage>
        <taxon>Bacteria</taxon>
        <taxon>Bacillati</taxon>
        <taxon>Bacillota</taxon>
        <taxon>Clostridia</taxon>
        <taxon>Eubacteriales</taxon>
        <taxon>Clostridiaceae</taxon>
        <taxon>Clostridium</taxon>
    </lineage>
</organism>
<reference evidence="8" key="1">
    <citation type="submission" date="2005-09" db="EMBL/GenBank/DDBJ databases">
        <title>Complete genome sequence of Clostridium kluyveri and comparative genomics of Clostridia species.</title>
        <authorList>
            <person name="Inui M."/>
            <person name="Nonaka H."/>
            <person name="Shinoda Y."/>
            <person name="Ikenaga Y."/>
            <person name="Abe M."/>
            <person name="Naito K."/>
            <person name="Vertes A.A."/>
            <person name="Yukawa H."/>
        </authorList>
    </citation>
    <scope>NUCLEOTIDE SEQUENCE [LARGE SCALE GENOMIC DNA]</scope>
    <source>
        <strain evidence="8">NBRC 12016</strain>
    </source>
</reference>
<evidence type="ECO:0000313" key="7">
    <source>
        <dbReference type="EMBL" id="BAH07103.1"/>
    </source>
</evidence>
<dbReference type="SUPFAM" id="SSF53335">
    <property type="entry name" value="S-adenosyl-L-methionine-dependent methyltransferases"/>
    <property type="match status" value="1"/>
</dbReference>
<dbReference type="GO" id="GO:0006304">
    <property type="term" value="P:DNA modification"/>
    <property type="evidence" value="ECO:0007669"/>
    <property type="project" value="InterPro"/>
</dbReference>
<dbReference type="EMBL" id="AP009049">
    <property type="protein sequence ID" value="BAH07103.1"/>
    <property type="molecule type" value="Genomic_DNA"/>
</dbReference>
<dbReference type="GO" id="GO:0032259">
    <property type="term" value="P:methylation"/>
    <property type="evidence" value="ECO:0007669"/>
    <property type="project" value="UniProtKB-KW"/>
</dbReference>
<dbReference type="Gene3D" id="3.40.50.150">
    <property type="entry name" value="Vaccinia Virus protein VP39"/>
    <property type="match status" value="1"/>
</dbReference>
<dbReference type="PROSITE" id="PS00092">
    <property type="entry name" value="N6_MTASE"/>
    <property type="match status" value="1"/>
</dbReference>
<dbReference type="InterPro" id="IPR029063">
    <property type="entry name" value="SAM-dependent_MTases_sf"/>
</dbReference>
<dbReference type="EC" id="2.1.1.72" evidence="1"/>
<dbReference type="Proteomes" id="UP000007969">
    <property type="component" value="Chromosome"/>
</dbReference>
<dbReference type="InterPro" id="IPR050953">
    <property type="entry name" value="N4_N6_ade-DNA_methylase"/>
</dbReference>
<dbReference type="InterPro" id="IPR011639">
    <property type="entry name" value="MethylTrfase_TaqI-like_dom"/>
</dbReference>
<evidence type="ECO:0000256" key="5">
    <source>
        <dbReference type="ARBA" id="ARBA00047942"/>
    </source>
</evidence>
<dbReference type="InterPro" id="IPR002052">
    <property type="entry name" value="DNA_methylase_N6_adenine_CS"/>
</dbReference>
<comment type="catalytic activity">
    <reaction evidence="5">
        <text>a 2'-deoxyadenosine in DNA + S-adenosyl-L-methionine = an N(6)-methyl-2'-deoxyadenosine in DNA + S-adenosyl-L-homocysteine + H(+)</text>
        <dbReference type="Rhea" id="RHEA:15197"/>
        <dbReference type="Rhea" id="RHEA-COMP:12418"/>
        <dbReference type="Rhea" id="RHEA-COMP:12419"/>
        <dbReference type="ChEBI" id="CHEBI:15378"/>
        <dbReference type="ChEBI" id="CHEBI:57856"/>
        <dbReference type="ChEBI" id="CHEBI:59789"/>
        <dbReference type="ChEBI" id="CHEBI:90615"/>
        <dbReference type="ChEBI" id="CHEBI:90616"/>
        <dbReference type="EC" id="2.1.1.72"/>
    </reaction>
</comment>
<evidence type="ECO:0000256" key="2">
    <source>
        <dbReference type="ARBA" id="ARBA00022603"/>
    </source>
</evidence>
<dbReference type="AlphaFoldDB" id="B9E3M8"/>
<dbReference type="PRINTS" id="PR00507">
    <property type="entry name" value="N12N6MTFRASE"/>
</dbReference>
<evidence type="ECO:0000259" key="6">
    <source>
        <dbReference type="Pfam" id="PF07669"/>
    </source>
</evidence>
<dbReference type="GO" id="GO:0003676">
    <property type="term" value="F:nucleic acid binding"/>
    <property type="evidence" value="ECO:0007669"/>
    <property type="project" value="InterPro"/>
</dbReference>
<dbReference type="PANTHER" id="PTHR33841">
    <property type="entry name" value="DNA METHYLTRANSFERASE YEEA-RELATED"/>
    <property type="match status" value="1"/>
</dbReference>
<keyword evidence="3" id="KW-0808">Transferase</keyword>
<keyword evidence="2" id="KW-0489">Methyltransferase</keyword>
<sequence>MRIWYMNKNVLKNFAVKSRKELVEKVKIRAATKGIEKDYIENLHTIRGFEETICSEKEKLQIEMIINRIESLNKNGEKGYDIVIEEIAYSWFNRFIALRFMEVNKYIPETFIVKYNEYNSMQNINGINFSLDLKKIQSMRLSEDAEGLLKYMVLSRCSDLKEFLPFVFQGWPDYTELLFPEELLGEKNFVFRLIHTIPEKLWYDVEIIGWLYEYYISEEQNRIISSKKKYTKQEIPYATQLFTPDWIVKYMVQNSLGRYWIEAHPEHQALKKRWEFYIENLEPQQELKSYIDKDLKARDIKCVDPACGSGHILVYMFRLLYQIYRKCGYGEDEIPEMIIQNNIYGMDIHDGACQLACFIIGMEGMKYDRCLLEKIKRKAVKFNIVSIRETNNFSDEDIKYVLGDNYNTHYNILKNFIDQFKDAKIYGSLIELREFKEDILLNRLEYIKSLGESNLLREKRRKQIIGELSKLIKQARIMWYTYDILVTNPPYISNKYLPELLAKYIGKNYPEAKSDIFSAFMAYGFSKVKYNGQLAFMTPFVWMFIQSYQKLREKIIDHKSITSLIQLEYSGFEEATVPICTFTLRNYKVNMKGSYIKLSDFKGANNQPVKVREAVDDPHVNYRFTLNQDKMKSIPGSRFGYWLTRGEIEILSRASIIGDVAFPCTGMQTGNNNKYIRHWFEVKYKLINFKGESNNIKYWIPYQMGGEARKWYGNISEVIYWRNNGEKVRREKGSLIRNEKFFFKKGISWKRITSGNNTIRVLNKGFIFDQSADSIFVKNPEDYNYILAFFNTKIMMNIFKFISPTLNLTAGTVKQIPIYIEKNPDMKKKINDLCEECISISKMEWDFFETSWSFKKHPFMLVCGDKKDLSGNYDSQEQYYIYRAFNIWESFANNQFNRLKQKEEELNKIFIGIYGLQDELTPEILDKDITIRRADKKRDVKSFISYGVGCMFGRYSIDREGIICSDEGIYSFDGQKNTDFTRYLPDEDNIIPILCNSCFKNDIVDRFIQFVSVVFGKKTLCENLSFIANTLGKKEGETDEDTLRRYFINDFFKDHVQIYKKRPIYWLFTSGKYKAFNCLVYVHRYHKGILSVIRNCYVNNIQDKIYKDIQSLSYKIGNPCEKEKKDIRKKLESLYKKQYELNIYDEILISKANMNIEIELDLGIIANYKKFLPLVKTLEK</sequence>
<dbReference type="REBASE" id="19825">
    <property type="entry name" value="CklAORF2052P"/>
</dbReference>
<keyword evidence="4" id="KW-0949">S-adenosyl-L-methionine</keyword>
<dbReference type="PANTHER" id="PTHR33841:SF1">
    <property type="entry name" value="DNA METHYLTRANSFERASE A"/>
    <property type="match status" value="1"/>
</dbReference>
<dbReference type="Pfam" id="PF07669">
    <property type="entry name" value="Eco57I"/>
    <property type="match status" value="1"/>
</dbReference>
<dbReference type="HOGENOM" id="CLU_007510_1_0_9"/>
<evidence type="ECO:0000256" key="1">
    <source>
        <dbReference type="ARBA" id="ARBA00011900"/>
    </source>
</evidence>
<evidence type="ECO:0000256" key="3">
    <source>
        <dbReference type="ARBA" id="ARBA00022679"/>
    </source>
</evidence>
<dbReference type="GO" id="GO:0009007">
    <property type="term" value="F:site-specific DNA-methyltransferase (adenine-specific) activity"/>
    <property type="evidence" value="ECO:0007669"/>
    <property type="project" value="UniProtKB-EC"/>
</dbReference>
<accession>B9E3M8</accession>
<feature type="domain" description="Type II methyltransferase M.TaqI-like" evidence="6">
    <location>
        <begin position="341"/>
        <end position="569"/>
    </location>
</feature>
<evidence type="ECO:0000256" key="4">
    <source>
        <dbReference type="ARBA" id="ARBA00022691"/>
    </source>
</evidence>
<dbReference type="NCBIfam" id="NF033452">
    <property type="entry name" value="BREX_1_MTaseX"/>
    <property type="match status" value="1"/>
</dbReference>
<name>B9E3M8_CLOK1</name>
<proteinExistence type="predicted"/>
<protein>
    <recommendedName>
        <fullName evidence="1">site-specific DNA-methyltransferase (adenine-specific)</fullName>
        <ecNumber evidence="1">2.1.1.72</ecNumber>
    </recommendedName>
</protein>
<evidence type="ECO:0000313" key="8">
    <source>
        <dbReference type="Proteomes" id="UP000007969"/>
    </source>
</evidence>
<gene>
    <name evidence="7" type="ordered locus">CKR_2052</name>
</gene>
<dbReference type="KEGG" id="ckr:CKR_2052"/>
<dbReference type="InterPro" id="IPR047939">
    <property type="entry name" value="BREX_1_PglX"/>
</dbReference>